<dbReference type="PROSITE" id="PS00211">
    <property type="entry name" value="ABC_TRANSPORTER_1"/>
    <property type="match status" value="1"/>
</dbReference>
<dbReference type="EMBL" id="JAUKTR010000002">
    <property type="protein sequence ID" value="MDO1558946.1"/>
    <property type="molecule type" value="Genomic_DNA"/>
</dbReference>
<keyword evidence="6" id="KW-0472">Membrane</keyword>
<dbReference type="InterPro" id="IPR027417">
    <property type="entry name" value="P-loop_NTPase"/>
</dbReference>
<evidence type="ECO:0000256" key="3">
    <source>
        <dbReference type="ARBA" id="ARBA00022748"/>
    </source>
</evidence>
<dbReference type="PANTHER" id="PTHR43499">
    <property type="entry name" value="ABC TRANSPORTER I FAMILY MEMBER 1"/>
    <property type="match status" value="1"/>
</dbReference>
<evidence type="ECO:0000256" key="6">
    <source>
        <dbReference type="ARBA" id="ARBA00023136"/>
    </source>
</evidence>
<dbReference type="InterPro" id="IPR003439">
    <property type="entry name" value="ABC_transporter-like_ATP-bd"/>
</dbReference>
<organism evidence="8 9">
    <name type="scientific">Peiella sedimenti</name>
    <dbReference type="NCBI Taxonomy" id="3061083"/>
    <lineage>
        <taxon>Bacteria</taxon>
        <taxon>Pseudomonadati</taxon>
        <taxon>Pseudomonadota</taxon>
        <taxon>Alphaproteobacteria</taxon>
        <taxon>Caulobacterales</taxon>
        <taxon>Caulobacteraceae</taxon>
        <taxon>Peiella</taxon>
    </lineage>
</organism>
<dbReference type="GO" id="GO:0005524">
    <property type="term" value="F:ATP binding"/>
    <property type="evidence" value="ECO:0007669"/>
    <property type="project" value="UniProtKB-KW"/>
</dbReference>
<dbReference type="PANTHER" id="PTHR43499:SF1">
    <property type="entry name" value="ABC TRANSPORTER I FAMILY MEMBER 1"/>
    <property type="match status" value="1"/>
</dbReference>
<dbReference type="Proteomes" id="UP001169063">
    <property type="component" value="Unassembled WGS sequence"/>
</dbReference>
<name>A0ABT8SKN4_9CAUL</name>
<accession>A0ABT8SKN4</accession>
<feature type="domain" description="ABC transporter" evidence="7">
    <location>
        <begin position="5"/>
        <end position="200"/>
    </location>
</feature>
<dbReference type="InterPro" id="IPR017871">
    <property type="entry name" value="ABC_transporter-like_CS"/>
</dbReference>
<keyword evidence="4 8" id="KW-0067">ATP-binding</keyword>
<keyword evidence="1" id="KW-0813">Transport</keyword>
<dbReference type="InterPro" id="IPR003593">
    <property type="entry name" value="AAA+_ATPase"/>
</dbReference>
<dbReference type="PROSITE" id="PS50893">
    <property type="entry name" value="ABC_TRANSPORTER_2"/>
    <property type="match status" value="1"/>
</dbReference>
<evidence type="ECO:0000256" key="2">
    <source>
        <dbReference type="ARBA" id="ARBA00022741"/>
    </source>
</evidence>
<dbReference type="RefSeq" id="WP_302109376.1">
    <property type="nucleotide sequence ID" value="NZ_JAUKTR010000002.1"/>
</dbReference>
<comment type="caution">
    <text evidence="8">The sequence shown here is derived from an EMBL/GenBank/DDBJ whole genome shotgun (WGS) entry which is preliminary data.</text>
</comment>
<sequence length="202" mass="21381">MIAAVEMSRLGIARGDRSLFQDLDARLEAGQAVALTGANGAGKTSLLRALAGFIRPAEGTVRFTDAAGAEIEAETARRRIHLLGHLDGLRPGARVRDELAFHAAWLGGGAAEAAVERLSLEPLLELEVRKLSAGQRRRVALARLVAAPRPLWLLDEPGAPLDARWRGVLAELIAEHTAAGGLALIATHEPAHGLARTLELSV</sequence>
<evidence type="ECO:0000256" key="1">
    <source>
        <dbReference type="ARBA" id="ARBA00022448"/>
    </source>
</evidence>
<dbReference type="Pfam" id="PF00005">
    <property type="entry name" value="ABC_tran"/>
    <property type="match status" value="1"/>
</dbReference>
<evidence type="ECO:0000259" key="7">
    <source>
        <dbReference type="PROSITE" id="PS50893"/>
    </source>
</evidence>
<dbReference type="Gene3D" id="3.40.50.300">
    <property type="entry name" value="P-loop containing nucleotide triphosphate hydrolases"/>
    <property type="match status" value="1"/>
</dbReference>
<evidence type="ECO:0000256" key="5">
    <source>
        <dbReference type="ARBA" id="ARBA00022967"/>
    </source>
</evidence>
<gene>
    <name evidence="8" type="primary">ccmA</name>
    <name evidence="8" type="ORF">Q0812_05840</name>
</gene>
<dbReference type="SUPFAM" id="SSF52540">
    <property type="entry name" value="P-loop containing nucleoside triphosphate hydrolases"/>
    <property type="match status" value="1"/>
</dbReference>
<reference evidence="8" key="1">
    <citation type="submission" date="2023-07" db="EMBL/GenBank/DDBJ databases">
        <title>Brevundimonas soil sp. nov., isolated from the soil of chemical plant.</title>
        <authorList>
            <person name="Wu N."/>
        </authorList>
    </citation>
    <scope>NUCLEOTIDE SEQUENCE</scope>
    <source>
        <strain evidence="8">XZ-24</strain>
    </source>
</reference>
<evidence type="ECO:0000256" key="4">
    <source>
        <dbReference type="ARBA" id="ARBA00022840"/>
    </source>
</evidence>
<protein>
    <submittedName>
        <fullName evidence="8">Heme ABC exporter ATP-binding protein CcmA</fullName>
    </submittedName>
</protein>
<dbReference type="SMART" id="SM00382">
    <property type="entry name" value="AAA"/>
    <property type="match status" value="1"/>
</dbReference>
<keyword evidence="2" id="KW-0547">Nucleotide-binding</keyword>
<evidence type="ECO:0000313" key="9">
    <source>
        <dbReference type="Proteomes" id="UP001169063"/>
    </source>
</evidence>
<keyword evidence="3" id="KW-0201">Cytochrome c-type biogenesis</keyword>
<evidence type="ECO:0000313" key="8">
    <source>
        <dbReference type="EMBL" id="MDO1558946.1"/>
    </source>
</evidence>
<keyword evidence="9" id="KW-1185">Reference proteome</keyword>
<dbReference type="NCBIfam" id="TIGR01189">
    <property type="entry name" value="ccmA"/>
    <property type="match status" value="1"/>
</dbReference>
<proteinExistence type="predicted"/>
<dbReference type="InterPro" id="IPR005895">
    <property type="entry name" value="ABC_transptr_haem_export_CcmA"/>
</dbReference>
<keyword evidence="5" id="KW-1278">Translocase</keyword>